<keyword evidence="1" id="KW-0175">Coiled coil</keyword>
<proteinExistence type="predicted"/>
<dbReference type="EMBL" id="ML119136">
    <property type="protein sequence ID" value="RPB11415.1"/>
    <property type="molecule type" value="Genomic_DNA"/>
</dbReference>
<protein>
    <recommendedName>
        <fullName evidence="4">Tubulin-specific chaperone A</fullName>
    </recommendedName>
</protein>
<evidence type="ECO:0000256" key="1">
    <source>
        <dbReference type="SAM" id="Coils"/>
    </source>
</evidence>
<gene>
    <name evidence="2" type="ORF">P167DRAFT_536837</name>
</gene>
<dbReference type="InParanoid" id="A0A3N4L0A9"/>
<accession>A0A3N4L0A9</accession>
<dbReference type="Proteomes" id="UP000277580">
    <property type="component" value="Unassembled WGS sequence"/>
</dbReference>
<reference evidence="2 3" key="1">
    <citation type="journal article" date="2018" name="Nat. Ecol. Evol.">
        <title>Pezizomycetes genomes reveal the molecular basis of ectomycorrhizal truffle lifestyle.</title>
        <authorList>
            <person name="Murat C."/>
            <person name="Payen T."/>
            <person name="Noel B."/>
            <person name="Kuo A."/>
            <person name="Morin E."/>
            <person name="Chen J."/>
            <person name="Kohler A."/>
            <person name="Krizsan K."/>
            <person name="Balestrini R."/>
            <person name="Da Silva C."/>
            <person name="Montanini B."/>
            <person name="Hainaut M."/>
            <person name="Levati E."/>
            <person name="Barry K.W."/>
            <person name="Belfiori B."/>
            <person name="Cichocki N."/>
            <person name="Clum A."/>
            <person name="Dockter R.B."/>
            <person name="Fauchery L."/>
            <person name="Guy J."/>
            <person name="Iotti M."/>
            <person name="Le Tacon F."/>
            <person name="Lindquist E.A."/>
            <person name="Lipzen A."/>
            <person name="Malagnac F."/>
            <person name="Mello A."/>
            <person name="Molinier V."/>
            <person name="Miyauchi S."/>
            <person name="Poulain J."/>
            <person name="Riccioni C."/>
            <person name="Rubini A."/>
            <person name="Sitrit Y."/>
            <person name="Splivallo R."/>
            <person name="Traeger S."/>
            <person name="Wang M."/>
            <person name="Zifcakova L."/>
            <person name="Wipf D."/>
            <person name="Zambonelli A."/>
            <person name="Paolocci F."/>
            <person name="Nowrousian M."/>
            <person name="Ottonello S."/>
            <person name="Baldrian P."/>
            <person name="Spatafora J.W."/>
            <person name="Henrissat B."/>
            <person name="Nagy L.G."/>
            <person name="Aury J.M."/>
            <person name="Wincker P."/>
            <person name="Grigoriev I.V."/>
            <person name="Bonfante P."/>
            <person name="Martin F.M."/>
        </authorList>
    </citation>
    <scope>NUCLEOTIDE SEQUENCE [LARGE SCALE GENOMIC DNA]</scope>
    <source>
        <strain evidence="2 3">CCBAS932</strain>
    </source>
</reference>
<dbReference type="AlphaFoldDB" id="A0A3N4L0A9"/>
<sequence length="122" mass="14080">MLFRLTARSLLTPRAPPTRTLASTSFSGRNPVDIKVDEISEQYAIAKDELEIAVEETEKRSIYAADDRATVREELEKLENLYRDSVSTLPAEQGEEIRRRVEQRIREFRNAVQELNKADLED</sequence>
<dbReference type="OrthoDB" id="273230at2759"/>
<evidence type="ECO:0000313" key="3">
    <source>
        <dbReference type="Proteomes" id="UP000277580"/>
    </source>
</evidence>
<keyword evidence="3" id="KW-1185">Reference proteome</keyword>
<organism evidence="2 3">
    <name type="scientific">Morchella conica CCBAS932</name>
    <dbReference type="NCBI Taxonomy" id="1392247"/>
    <lineage>
        <taxon>Eukaryota</taxon>
        <taxon>Fungi</taxon>
        <taxon>Dikarya</taxon>
        <taxon>Ascomycota</taxon>
        <taxon>Pezizomycotina</taxon>
        <taxon>Pezizomycetes</taxon>
        <taxon>Pezizales</taxon>
        <taxon>Morchellaceae</taxon>
        <taxon>Morchella</taxon>
    </lineage>
</organism>
<feature type="coiled-coil region" evidence="1">
    <location>
        <begin position="91"/>
        <end position="118"/>
    </location>
</feature>
<evidence type="ECO:0000313" key="2">
    <source>
        <dbReference type="EMBL" id="RPB11415.1"/>
    </source>
</evidence>
<evidence type="ECO:0008006" key="4">
    <source>
        <dbReference type="Google" id="ProtNLM"/>
    </source>
</evidence>
<name>A0A3N4L0A9_9PEZI</name>